<proteinExistence type="predicted"/>
<sequence>MSLRSVSVGAQAVSKRSLNDLLKGRTQGIGGADFGLAWLWAELVMRKRRFWRFDASRGPVGTSTARRLDPLSNMSAVTRASERIEAKAQLLFLRCSS</sequence>
<evidence type="ECO:0000313" key="1">
    <source>
        <dbReference type="EMBL" id="ORX00405.1"/>
    </source>
</evidence>
<organism evidence="1 2">
    <name type="scientific">Mycobacterium szulgai</name>
    <dbReference type="NCBI Taxonomy" id="1787"/>
    <lineage>
        <taxon>Bacteria</taxon>
        <taxon>Bacillati</taxon>
        <taxon>Actinomycetota</taxon>
        <taxon>Actinomycetes</taxon>
        <taxon>Mycobacteriales</taxon>
        <taxon>Mycobacteriaceae</taxon>
        <taxon>Mycobacterium</taxon>
    </lineage>
</organism>
<comment type="caution">
    <text evidence="1">The sequence shown here is derived from an EMBL/GenBank/DDBJ whole genome shotgun (WGS) entry which is preliminary data.</text>
</comment>
<protein>
    <submittedName>
        <fullName evidence="1">Uncharacterized protein</fullName>
    </submittedName>
</protein>
<evidence type="ECO:0000313" key="2">
    <source>
        <dbReference type="Proteomes" id="UP000193317"/>
    </source>
</evidence>
<keyword evidence="2" id="KW-1185">Reference proteome</keyword>
<dbReference type="EMBL" id="LQPW01000104">
    <property type="protein sequence ID" value="ORX00405.1"/>
    <property type="molecule type" value="Genomic_DNA"/>
</dbReference>
<gene>
    <name evidence="1" type="ORF">AWC27_01930</name>
</gene>
<accession>A0A1X2EFM6</accession>
<dbReference type="AlphaFoldDB" id="A0A1X2EFM6"/>
<name>A0A1X2EFM6_MYCSZ</name>
<reference evidence="1 2" key="1">
    <citation type="submission" date="2016-01" db="EMBL/GenBank/DDBJ databases">
        <title>The new phylogeny of the genus Mycobacterium.</title>
        <authorList>
            <person name="Tarcisio F."/>
            <person name="Conor M."/>
            <person name="Antonella G."/>
            <person name="Elisabetta G."/>
            <person name="Giulia F.S."/>
            <person name="Sara T."/>
            <person name="Anna F."/>
            <person name="Clotilde B."/>
            <person name="Roberto B."/>
            <person name="Veronica D.S."/>
            <person name="Fabio R."/>
            <person name="Monica P."/>
            <person name="Olivier J."/>
            <person name="Enrico T."/>
            <person name="Nicola S."/>
        </authorList>
    </citation>
    <scope>NUCLEOTIDE SEQUENCE [LARGE SCALE GENOMIC DNA]</scope>
    <source>
        <strain evidence="1 2">DSM 44166</strain>
    </source>
</reference>
<dbReference type="Proteomes" id="UP000193317">
    <property type="component" value="Unassembled WGS sequence"/>
</dbReference>